<dbReference type="EMBL" id="WWCJ01000003">
    <property type="protein sequence ID" value="MYN01568.1"/>
    <property type="molecule type" value="Genomic_DNA"/>
</dbReference>
<dbReference type="PANTHER" id="PTHR34580:SF1">
    <property type="entry name" value="PROTEIN PAFC"/>
    <property type="match status" value="1"/>
</dbReference>
<dbReference type="InterPro" id="IPR051534">
    <property type="entry name" value="CBASS_pafABC_assoc_protein"/>
</dbReference>
<sequence>MASKDSMLRQWNMLRLVPRAPQSITAADITERLAQAEFPVDKRTVERDLNALAGLFPLQVDDSSKPFRWSWQRAGAAFSLPGMSVPEALTLTMVEQHLRHQLPPSTLDALQPHFSAAAHTLAATDDKAHTKAWLGKVRSIPAAQPLLPAELDEGCQRTIYDALMKDCQLKLHYLKRDGSTLAVYESVHPLAIVQKGGTVYLVCLFADYDDARTIALHRVKQAEMLHLPARRSEGFDIDAFIAQGQFGIAAGGAIRLQAVFKRAAGEHLAETPLSKDQVLFNESPETVRLIATVPRTRALSWWLLGFGDGVVVHEPAELREELKQTALRMAAAYGGDGGSA</sequence>
<evidence type="ECO:0000313" key="4">
    <source>
        <dbReference type="Proteomes" id="UP000448575"/>
    </source>
</evidence>
<comment type="caution">
    <text evidence="3">The sequence shown here is derived from an EMBL/GenBank/DDBJ whole genome shotgun (WGS) entry which is preliminary data.</text>
</comment>
<proteinExistence type="predicted"/>
<dbReference type="PANTHER" id="PTHR34580">
    <property type="match status" value="1"/>
</dbReference>
<dbReference type="InterPro" id="IPR057727">
    <property type="entry name" value="WCX_dom"/>
</dbReference>
<gene>
    <name evidence="3" type="ORF">GTP41_05600</name>
</gene>
<evidence type="ECO:0000259" key="1">
    <source>
        <dbReference type="Pfam" id="PF13280"/>
    </source>
</evidence>
<feature type="domain" description="WCX" evidence="2">
    <location>
        <begin position="255"/>
        <end position="330"/>
    </location>
</feature>
<dbReference type="Proteomes" id="UP000448575">
    <property type="component" value="Unassembled WGS sequence"/>
</dbReference>
<dbReference type="RefSeq" id="WP_161024578.1">
    <property type="nucleotide sequence ID" value="NZ_WWCJ01000003.1"/>
</dbReference>
<feature type="domain" description="WYL" evidence="1">
    <location>
        <begin position="157"/>
        <end position="224"/>
    </location>
</feature>
<dbReference type="Pfam" id="PF25583">
    <property type="entry name" value="WCX"/>
    <property type="match status" value="1"/>
</dbReference>
<reference evidence="3 4" key="1">
    <citation type="submission" date="2019-12" db="EMBL/GenBank/DDBJ databases">
        <title>Novel species isolated from a subtropical stream in China.</title>
        <authorList>
            <person name="Lu H."/>
        </authorList>
    </citation>
    <scope>NUCLEOTIDE SEQUENCE [LARGE SCALE GENOMIC DNA]</scope>
    <source>
        <strain evidence="3 4">DS3</strain>
    </source>
</reference>
<dbReference type="InterPro" id="IPR026881">
    <property type="entry name" value="WYL_dom"/>
</dbReference>
<keyword evidence="4" id="KW-1185">Reference proteome</keyword>
<dbReference type="AlphaFoldDB" id="A0A6N9HDE2"/>
<dbReference type="Pfam" id="PF13280">
    <property type="entry name" value="WYL"/>
    <property type="match status" value="1"/>
</dbReference>
<evidence type="ECO:0000259" key="2">
    <source>
        <dbReference type="Pfam" id="PF25583"/>
    </source>
</evidence>
<name>A0A6N9HDE2_9BURK</name>
<protein>
    <submittedName>
        <fullName evidence="3">WYL domain-containing protein</fullName>
    </submittedName>
</protein>
<evidence type="ECO:0000313" key="3">
    <source>
        <dbReference type="EMBL" id="MYN01568.1"/>
    </source>
</evidence>
<dbReference type="PROSITE" id="PS52050">
    <property type="entry name" value="WYL"/>
    <property type="match status" value="1"/>
</dbReference>
<accession>A0A6N9HDE2</accession>
<organism evidence="3 4">
    <name type="scientific">Pseudoduganella guangdongensis</name>
    <dbReference type="NCBI Taxonomy" id="2692179"/>
    <lineage>
        <taxon>Bacteria</taxon>
        <taxon>Pseudomonadati</taxon>
        <taxon>Pseudomonadota</taxon>
        <taxon>Betaproteobacteria</taxon>
        <taxon>Burkholderiales</taxon>
        <taxon>Oxalobacteraceae</taxon>
        <taxon>Telluria group</taxon>
        <taxon>Pseudoduganella</taxon>
    </lineage>
</organism>